<organism evidence="2">
    <name type="scientific">Capitella teleta</name>
    <name type="common">Polychaete worm</name>
    <dbReference type="NCBI Taxonomy" id="283909"/>
    <lineage>
        <taxon>Eukaryota</taxon>
        <taxon>Metazoa</taxon>
        <taxon>Spiralia</taxon>
        <taxon>Lophotrochozoa</taxon>
        <taxon>Annelida</taxon>
        <taxon>Polychaeta</taxon>
        <taxon>Sedentaria</taxon>
        <taxon>Scolecida</taxon>
        <taxon>Capitellidae</taxon>
        <taxon>Capitella</taxon>
    </lineage>
</organism>
<dbReference type="AlphaFoldDB" id="R7V710"/>
<evidence type="ECO:0000313" key="4">
    <source>
        <dbReference type="Proteomes" id="UP000014760"/>
    </source>
</evidence>
<gene>
    <name evidence="2" type="ORF">CAPTEDRAFT_204696</name>
</gene>
<dbReference type="Proteomes" id="UP000014760">
    <property type="component" value="Unassembled WGS sequence"/>
</dbReference>
<reference evidence="2 4" key="2">
    <citation type="journal article" date="2013" name="Nature">
        <title>Insights into bilaterian evolution from three spiralian genomes.</title>
        <authorList>
            <person name="Simakov O."/>
            <person name="Marletaz F."/>
            <person name="Cho S.J."/>
            <person name="Edsinger-Gonzales E."/>
            <person name="Havlak P."/>
            <person name="Hellsten U."/>
            <person name="Kuo D.H."/>
            <person name="Larsson T."/>
            <person name="Lv J."/>
            <person name="Arendt D."/>
            <person name="Savage R."/>
            <person name="Osoegawa K."/>
            <person name="de Jong P."/>
            <person name="Grimwood J."/>
            <person name="Chapman J.A."/>
            <person name="Shapiro H."/>
            <person name="Aerts A."/>
            <person name="Otillar R.P."/>
            <person name="Terry A.Y."/>
            <person name="Boore J.L."/>
            <person name="Grigoriev I.V."/>
            <person name="Lindberg D.R."/>
            <person name="Seaver E.C."/>
            <person name="Weisblat D.A."/>
            <person name="Putnam N.H."/>
            <person name="Rokhsar D.S."/>
        </authorList>
    </citation>
    <scope>NUCLEOTIDE SEQUENCE</scope>
    <source>
        <strain evidence="2 4">I ESC-2004</strain>
    </source>
</reference>
<sequence length="427" mass="47091">MGCRLDILTLMDSVCSGRHSCDISVTTILDSLDDDSLPCLSQLRGYMEASYSCVRVVVGPTASCTSPEQHVGLTTSGATSGYLANIVTEATSHGSLVCPWVLQAPSGQSIKITLHDFSVASRDLSDYIDGIPRICHVLAVIKEDSIKSSETICASDSRTKWVYTSVSNEMEIRIVSKNKNSYFLLEYEVSGCPDLPAPPFGWVERVDNSAILGCNRTKQSWQLTCKAGQWIGKSYNCTPDAASSSDNANRTLLGIFTGSQWAAIVIILAIAITLGLVIFLVGLMYLRRKRHQRQHAEATLAAEGLQVPDYYSATFRENPHQGYPKTMSTGSDGYSGSTENDYYRTWQLQRHPAGGRPPCSLPQTSAHGHITDHHEVVEHIYESPKFDRKEMGLIQMNETGNNNSDPLAPRGHTQYFELDPEEVHMHH</sequence>
<keyword evidence="1" id="KW-1133">Transmembrane helix</keyword>
<dbReference type="InterPro" id="IPR035914">
    <property type="entry name" value="Sperma_CUB_dom_sf"/>
</dbReference>
<evidence type="ECO:0000313" key="3">
    <source>
        <dbReference type="EnsemblMetazoa" id="CapteP204696"/>
    </source>
</evidence>
<name>R7V710_CAPTE</name>
<dbReference type="HOGENOM" id="CLU_029488_4_0_1"/>
<evidence type="ECO:0000313" key="2">
    <source>
        <dbReference type="EMBL" id="ELU12151.1"/>
    </source>
</evidence>
<dbReference type="EMBL" id="KB296161">
    <property type="protein sequence ID" value="ELU12151.1"/>
    <property type="molecule type" value="Genomic_DNA"/>
</dbReference>
<keyword evidence="4" id="KW-1185">Reference proteome</keyword>
<keyword evidence="1" id="KW-0812">Transmembrane</keyword>
<reference evidence="3" key="3">
    <citation type="submission" date="2015-06" db="UniProtKB">
        <authorList>
            <consortium name="EnsemblMetazoa"/>
        </authorList>
    </citation>
    <scope>IDENTIFICATION</scope>
</reference>
<proteinExistence type="predicted"/>
<protein>
    <recommendedName>
        <fullName evidence="5">CUB domain-containing protein</fullName>
    </recommendedName>
</protein>
<dbReference type="Gene3D" id="2.60.120.290">
    <property type="entry name" value="Spermadhesin, CUB domain"/>
    <property type="match status" value="1"/>
</dbReference>
<evidence type="ECO:0008006" key="5">
    <source>
        <dbReference type="Google" id="ProtNLM"/>
    </source>
</evidence>
<dbReference type="SUPFAM" id="SSF49854">
    <property type="entry name" value="Spermadhesin, CUB domain"/>
    <property type="match status" value="1"/>
</dbReference>
<evidence type="ECO:0000256" key="1">
    <source>
        <dbReference type="SAM" id="Phobius"/>
    </source>
</evidence>
<keyword evidence="1" id="KW-0472">Membrane</keyword>
<reference evidence="4" key="1">
    <citation type="submission" date="2012-12" db="EMBL/GenBank/DDBJ databases">
        <authorList>
            <person name="Hellsten U."/>
            <person name="Grimwood J."/>
            <person name="Chapman J.A."/>
            <person name="Shapiro H."/>
            <person name="Aerts A."/>
            <person name="Otillar R.P."/>
            <person name="Terry A.Y."/>
            <person name="Boore J.L."/>
            <person name="Simakov O."/>
            <person name="Marletaz F."/>
            <person name="Cho S.-J."/>
            <person name="Edsinger-Gonzales E."/>
            <person name="Havlak P."/>
            <person name="Kuo D.-H."/>
            <person name="Larsson T."/>
            <person name="Lv J."/>
            <person name="Arendt D."/>
            <person name="Savage R."/>
            <person name="Osoegawa K."/>
            <person name="de Jong P."/>
            <person name="Lindberg D.R."/>
            <person name="Seaver E.C."/>
            <person name="Weisblat D.A."/>
            <person name="Putnam N.H."/>
            <person name="Grigoriev I.V."/>
            <person name="Rokhsar D.S."/>
        </authorList>
    </citation>
    <scope>NUCLEOTIDE SEQUENCE</scope>
    <source>
        <strain evidence="4">I ESC-2004</strain>
    </source>
</reference>
<dbReference type="OrthoDB" id="10493047at2759"/>
<dbReference type="EnsemblMetazoa" id="CapteT204696">
    <property type="protein sequence ID" value="CapteP204696"/>
    <property type="gene ID" value="CapteG204696"/>
</dbReference>
<dbReference type="EMBL" id="AMQN01000806">
    <property type="status" value="NOT_ANNOTATED_CDS"/>
    <property type="molecule type" value="Genomic_DNA"/>
</dbReference>
<accession>R7V710</accession>
<dbReference type="CDD" id="cd22823">
    <property type="entry name" value="Gal_Rha_Lectin"/>
    <property type="match status" value="1"/>
</dbReference>
<feature type="transmembrane region" description="Helical" evidence="1">
    <location>
        <begin position="261"/>
        <end position="286"/>
    </location>
</feature>